<accession>A0A5M8NVP3</accession>
<dbReference type="Pfam" id="PF25221">
    <property type="entry name" value="5TMH_Lnb"/>
    <property type="match status" value="1"/>
</dbReference>
<evidence type="ECO:0000259" key="4">
    <source>
        <dbReference type="Pfam" id="PF25221"/>
    </source>
</evidence>
<proteinExistence type="predicted"/>
<keyword evidence="1" id="KW-1133">Transmembrane helix</keyword>
<feature type="domain" description="Lnb N-terminal periplasmic" evidence="3">
    <location>
        <begin position="19"/>
        <end position="161"/>
    </location>
</feature>
<keyword evidence="1" id="KW-0472">Membrane</keyword>
<dbReference type="AlphaFoldDB" id="A0A5M8NVP3"/>
<dbReference type="EMBL" id="SNRX01000038">
    <property type="protein sequence ID" value="KAA6300926.1"/>
    <property type="molecule type" value="Genomic_DNA"/>
</dbReference>
<dbReference type="Pfam" id="PF13387">
    <property type="entry name" value="Lnb_N"/>
    <property type="match status" value="1"/>
</dbReference>
<evidence type="ECO:0000256" key="1">
    <source>
        <dbReference type="SAM" id="Phobius"/>
    </source>
</evidence>
<sequence length="383" mass="43732">MKHIAPFLLFSLFLFPAKAMETDSLQVSLLTVLPRSNEVYTIFGHTALRVHDPSQNLDLVFNWGTFDFSAPYFIYHFVKGETDYYLSYSPYDHFLYSYSMGNADIVEQTLDLPAEGKACLMQKLAENMRPENVVYRYNFLFDNCTTRVRDLIESCSQGQLTSPQSEEKVTFRHLIHTCTQSYPWLAFGIDLLIGSGADSLINVRQTMFLPEQLLSAVDKTAFVTDTRQVLQSVKEPIAPAKFWDSPAVAGYLLLTFYGIIAIIGWVKKRPFKGIFAFLYLAGGLAGCLVAFVSFFSDHPCVSPNWNLLWLHPLHLIAFAGCFWGVRSKILGFYHYFNVAILTILLLGWQEFPQAFHTADIPYILCLWLASSYWLSINKIYRQA</sequence>
<feature type="transmembrane region" description="Helical" evidence="1">
    <location>
        <begin position="360"/>
        <end position="380"/>
    </location>
</feature>
<evidence type="ECO:0000313" key="6">
    <source>
        <dbReference type="Proteomes" id="UP000324575"/>
    </source>
</evidence>
<evidence type="ECO:0000313" key="5">
    <source>
        <dbReference type="EMBL" id="KAA6300926.1"/>
    </source>
</evidence>
<feature type="domain" description="Lnb-like transmembrane" evidence="4">
    <location>
        <begin position="244"/>
        <end position="376"/>
    </location>
</feature>
<dbReference type="InterPro" id="IPR025178">
    <property type="entry name" value="Lnb_N"/>
</dbReference>
<name>A0A5M8NVP3_9BACT</name>
<feature type="transmembrane region" description="Helical" evidence="1">
    <location>
        <begin position="307"/>
        <end position="325"/>
    </location>
</feature>
<evidence type="ECO:0000256" key="2">
    <source>
        <dbReference type="SAM" id="SignalP"/>
    </source>
</evidence>
<gene>
    <name evidence="5" type="ORF">EZS26_002913</name>
</gene>
<keyword evidence="2" id="KW-0732">Signal</keyword>
<feature type="transmembrane region" description="Helical" evidence="1">
    <location>
        <begin position="248"/>
        <end position="266"/>
    </location>
</feature>
<organism evidence="5 6">
    <name type="scientific">Candidatus Ordinivivax streblomastigis</name>
    <dbReference type="NCBI Taxonomy" id="2540710"/>
    <lineage>
        <taxon>Bacteria</taxon>
        <taxon>Pseudomonadati</taxon>
        <taxon>Bacteroidota</taxon>
        <taxon>Bacteroidia</taxon>
        <taxon>Bacteroidales</taxon>
        <taxon>Candidatus Ordinivivax</taxon>
    </lineage>
</organism>
<feature type="chain" id="PRO_5024399197" evidence="2">
    <location>
        <begin position="20"/>
        <end position="383"/>
    </location>
</feature>
<feature type="transmembrane region" description="Helical" evidence="1">
    <location>
        <begin position="273"/>
        <end position="295"/>
    </location>
</feature>
<feature type="signal peptide" evidence="2">
    <location>
        <begin position="1"/>
        <end position="19"/>
    </location>
</feature>
<dbReference type="InterPro" id="IPR057436">
    <property type="entry name" value="5TMH_Lnb"/>
</dbReference>
<protein>
    <submittedName>
        <fullName evidence="5">Uncharacterized protein</fullName>
    </submittedName>
</protein>
<dbReference type="Proteomes" id="UP000324575">
    <property type="component" value="Unassembled WGS sequence"/>
</dbReference>
<comment type="caution">
    <text evidence="5">The sequence shown here is derived from an EMBL/GenBank/DDBJ whole genome shotgun (WGS) entry which is preliminary data.</text>
</comment>
<evidence type="ECO:0000259" key="3">
    <source>
        <dbReference type="Pfam" id="PF13387"/>
    </source>
</evidence>
<keyword evidence="1" id="KW-0812">Transmembrane</keyword>
<reference evidence="5 6" key="1">
    <citation type="submission" date="2019-03" db="EMBL/GenBank/DDBJ databases">
        <title>Single cell metagenomics reveals metabolic interactions within the superorganism composed of flagellate Streblomastix strix and complex community of Bacteroidetes bacteria on its surface.</title>
        <authorList>
            <person name="Treitli S.C."/>
            <person name="Kolisko M."/>
            <person name="Husnik F."/>
            <person name="Keeling P."/>
            <person name="Hampl V."/>
        </authorList>
    </citation>
    <scope>NUCLEOTIDE SEQUENCE [LARGE SCALE GENOMIC DNA]</scope>
    <source>
        <strain evidence="5">St1</strain>
    </source>
</reference>
<feature type="transmembrane region" description="Helical" evidence="1">
    <location>
        <begin position="332"/>
        <end position="348"/>
    </location>
</feature>